<sequence>MTKFSTTLAAALLMAASPGQTAEAHAQTQADEGDLAEKIVGTWELVSYQVEDKATGALIDAMGSAPRGRAIFTKDGWVAFNLEGTDRKPAETDADRAALMKTLVAYIGRYRIEGDQWITQVQTAWAPEWVNTEQRRSITLKGDEADVTTPWRIMPNWDAGRLSRSIIRFRRAR</sequence>
<evidence type="ECO:0000259" key="2">
    <source>
        <dbReference type="Pfam" id="PF13924"/>
    </source>
</evidence>
<feature type="chain" id="PRO_5011532912" evidence="1">
    <location>
        <begin position="27"/>
        <end position="173"/>
    </location>
</feature>
<gene>
    <name evidence="3" type="ORF">SAMN05192568_102554</name>
</gene>
<accession>A0A1I4PLS5</accession>
<feature type="domain" description="Lipocalin-like" evidence="2">
    <location>
        <begin position="40"/>
        <end position="171"/>
    </location>
</feature>
<dbReference type="Proteomes" id="UP000199048">
    <property type="component" value="Unassembled WGS sequence"/>
</dbReference>
<keyword evidence="4" id="KW-1185">Reference proteome</keyword>
<evidence type="ECO:0000256" key="1">
    <source>
        <dbReference type="SAM" id="SignalP"/>
    </source>
</evidence>
<proteinExistence type="predicted"/>
<dbReference type="RefSeq" id="WP_092043887.1">
    <property type="nucleotide sequence ID" value="NZ_FOTK01000025.1"/>
</dbReference>
<protein>
    <submittedName>
        <fullName evidence="3">Lipocalin-like domain-containing protein</fullName>
    </submittedName>
</protein>
<organism evidence="3 4">
    <name type="scientific">Methylobacterium pseudosasicola</name>
    <dbReference type="NCBI Taxonomy" id="582667"/>
    <lineage>
        <taxon>Bacteria</taxon>
        <taxon>Pseudomonadati</taxon>
        <taxon>Pseudomonadota</taxon>
        <taxon>Alphaproteobacteria</taxon>
        <taxon>Hyphomicrobiales</taxon>
        <taxon>Methylobacteriaceae</taxon>
        <taxon>Methylobacterium</taxon>
    </lineage>
</organism>
<dbReference type="AlphaFoldDB" id="A0A1I4PLS5"/>
<keyword evidence="1" id="KW-0732">Signal</keyword>
<dbReference type="OrthoDB" id="8370150at2"/>
<feature type="signal peptide" evidence="1">
    <location>
        <begin position="1"/>
        <end position="26"/>
    </location>
</feature>
<evidence type="ECO:0000313" key="3">
    <source>
        <dbReference type="EMBL" id="SFM28556.1"/>
    </source>
</evidence>
<dbReference type="InterPro" id="IPR024311">
    <property type="entry name" value="Lipocalin-like"/>
</dbReference>
<evidence type="ECO:0000313" key="4">
    <source>
        <dbReference type="Proteomes" id="UP000199048"/>
    </source>
</evidence>
<reference evidence="4" key="1">
    <citation type="submission" date="2016-10" db="EMBL/GenBank/DDBJ databases">
        <authorList>
            <person name="Varghese N."/>
            <person name="Submissions S."/>
        </authorList>
    </citation>
    <scope>NUCLEOTIDE SEQUENCE [LARGE SCALE GENOMIC DNA]</scope>
    <source>
        <strain evidence="4">BL36</strain>
    </source>
</reference>
<name>A0A1I4PLS5_9HYPH</name>
<dbReference type="EMBL" id="FOTK01000025">
    <property type="protein sequence ID" value="SFM28556.1"/>
    <property type="molecule type" value="Genomic_DNA"/>
</dbReference>
<dbReference type="Pfam" id="PF13924">
    <property type="entry name" value="Lipocalin_5"/>
    <property type="match status" value="1"/>
</dbReference>
<dbReference type="STRING" id="582667.SAMN05192568_102554"/>